<reference evidence="8" key="2">
    <citation type="submission" date="2025-09" db="UniProtKB">
        <authorList>
            <consortium name="Ensembl"/>
        </authorList>
    </citation>
    <scope>IDENTIFICATION</scope>
</reference>
<evidence type="ECO:0000313" key="9">
    <source>
        <dbReference type="Proteomes" id="UP000694556"/>
    </source>
</evidence>
<sequence>MGGTLNLGEGPQKYGGAPPGKHRETAGDGKGALGDTGELWGEALGFGGAFRDSGGTFMASGGPLWLWGGSLACRRDGFLSFHTSKYRLHYYETPTGLRLVLNTDLSVASAREALHHIYSNVSGSWGGKYTPQKKISSENTLQKIPLPNTAPEISPLKYTPPKNPPSKYSPPKYTPEIQSPKIHPEKYPPKNSPPPNASPQI</sequence>
<evidence type="ECO:0000256" key="2">
    <source>
        <dbReference type="ARBA" id="ARBA00022448"/>
    </source>
</evidence>
<dbReference type="AlphaFoldDB" id="A0A8C3CHC2"/>
<feature type="compositionally biased region" description="Pro residues" evidence="7">
    <location>
        <begin position="190"/>
        <end position="201"/>
    </location>
</feature>
<reference evidence="8" key="1">
    <citation type="submission" date="2025-08" db="UniProtKB">
        <authorList>
            <consortium name="Ensembl"/>
        </authorList>
    </citation>
    <scope>IDENTIFICATION</scope>
</reference>
<evidence type="ECO:0000256" key="6">
    <source>
        <dbReference type="RuleBase" id="RU366065"/>
    </source>
</evidence>
<keyword evidence="2 6" id="KW-0813">Transport</keyword>
<keyword evidence="4 6" id="KW-0931">ER-Golgi transport</keyword>
<organism evidence="8 9">
    <name type="scientific">Cairina moschata</name>
    <name type="common">Muscovy duck</name>
    <dbReference type="NCBI Taxonomy" id="8855"/>
    <lineage>
        <taxon>Eukaryota</taxon>
        <taxon>Metazoa</taxon>
        <taxon>Chordata</taxon>
        <taxon>Craniata</taxon>
        <taxon>Vertebrata</taxon>
        <taxon>Euteleostomi</taxon>
        <taxon>Archelosauria</taxon>
        <taxon>Archosauria</taxon>
        <taxon>Dinosauria</taxon>
        <taxon>Saurischia</taxon>
        <taxon>Theropoda</taxon>
        <taxon>Coelurosauria</taxon>
        <taxon>Aves</taxon>
        <taxon>Neognathae</taxon>
        <taxon>Galloanserae</taxon>
        <taxon>Anseriformes</taxon>
        <taxon>Anatidae</taxon>
        <taxon>Anatinae</taxon>
        <taxon>Cairina</taxon>
    </lineage>
</organism>
<feature type="region of interest" description="Disordered" evidence="7">
    <location>
        <begin position="1"/>
        <end position="32"/>
    </location>
</feature>
<evidence type="ECO:0000256" key="4">
    <source>
        <dbReference type="ARBA" id="ARBA00022892"/>
    </source>
</evidence>
<dbReference type="InterPro" id="IPR007233">
    <property type="entry name" value="TRAPPC"/>
</dbReference>
<dbReference type="InterPro" id="IPR011012">
    <property type="entry name" value="Longin-like_dom_sf"/>
</dbReference>
<evidence type="ECO:0000256" key="7">
    <source>
        <dbReference type="SAM" id="MobiDB-lite"/>
    </source>
</evidence>
<dbReference type="SMART" id="SM01399">
    <property type="entry name" value="Sybindin"/>
    <property type="match status" value="1"/>
</dbReference>
<dbReference type="GO" id="GO:0005794">
    <property type="term" value="C:Golgi apparatus"/>
    <property type="evidence" value="ECO:0007669"/>
    <property type="project" value="UniProtKB-SubCell"/>
</dbReference>
<dbReference type="Pfam" id="PF04099">
    <property type="entry name" value="Sybindin"/>
    <property type="match status" value="1"/>
</dbReference>
<keyword evidence="5 6" id="KW-0333">Golgi apparatus</keyword>
<dbReference type="Ensembl" id="ENSCMMT00000021448.1">
    <property type="protein sequence ID" value="ENSCMMP00000019541.1"/>
    <property type="gene ID" value="ENSCMMG00000012317.1"/>
</dbReference>
<comment type="subunit">
    <text evidence="6">Part of the multisubunit transport protein particle (TRAPP) complex.</text>
</comment>
<dbReference type="Gene3D" id="3.30.450.70">
    <property type="match status" value="1"/>
</dbReference>
<keyword evidence="9" id="KW-1185">Reference proteome</keyword>
<protein>
    <recommendedName>
        <fullName evidence="6">Trafficking protein particle complex subunit</fullName>
    </recommendedName>
</protein>
<feature type="region of interest" description="Disordered" evidence="7">
    <location>
        <begin position="137"/>
        <end position="201"/>
    </location>
</feature>
<name>A0A8C3CHC2_CAIMO</name>
<evidence type="ECO:0000256" key="5">
    <source>
        <dbReference type="ARBA" id="ARBA00023034"/>
    </source>
</evidence>
<dbReference type="Proteomes" id="UP000694556">
    <property type="component" value="Unassembled WGS sequence"/>
</dbReference>
<dbReference type="GO" id="GO:0030008">
    <property type="term" value="C:TRAPP complex"/>
    <property type="evidence" value="ECO:0007669"/>
    <property type="project" value="UniProtKB-UniRule"/>
</dbReference>
<dbReference type="GO" id="GO:0005783">
    <property type="term" value="C:endoplasmic reticulum"/>
    <property type="evidence" value="ECO:0007669"/>
    <property type="project" value="UniProtKB-SubCell"/>
</dbReference>
<dbReference type="GO" id="GO:0006888">
    <property type="term" value="P:endoplasmic reticulum to Golgi vesicle-mediated transport"/>
    <property type="evidence" value="ECO:0007669"/>
    <property type="project" value="UniProtKB-UniRule"/>
</dbReference>
<comment type="similarity">
    <text evidence="6">Belongs to the TRAPP small subunits family.</text>
</comment>
<comment type="subcellular location">
    <subcellularLocation>
        <location evidence="6">Endoplasmic reticulum</location>
    </subcellularLocation>
    <subcellularLocation>
        <location evidence="6">Golgi apparatus</location>
        <location evidence="6">cis-Golgi network</location>
    </subcellularLocation>
    <subcellularLocation>
        <location evidence="1">Golgi apparatus</location>
    </subcellularLocation>
</comment>
<keyword evidence="3 6" id="KW-0256">Endoplasmic reticulum</keyword>
<proteinExistence type="inferred from homology"/>
<accession>A0A8C3CHC2</accession>
<evidence type="ECO:0000313" key="8">
    <source>
        <dbReference type="Ensembl" id="ENSCMMP00000019541.1"/>
    </source>
</evidence>
<evidence type="ECO:0000256" key="1">
    <source>
        <dbReference type="ARBA" id="ARBA00004555"/>
    </source>
</evidence>
<evidence type="ECO:0000256" key="3">
    <source>
        <dbReference type="ARBA" id="ARBA00022824"/>
    </source>
</evidence>
<dbReference type="SUPFAM" id="SSF64356">
    <property type="entry name" value="SNARE-like"/>
    <property type="match status" value="1"/>
</dbReference>